<keyword evidence="3" id="KW-1185">Reference proteome</keyword>
<dbReference type="AlphaFoldDB" id="D1PBX0"/>
<comment type="caution">
    <text evidence="2">The sequence shown here is derived from an EMBL/GenBank/DDBJ whole genome shotgun (WGS) entry which is preliminary data.</text>
</comment>
<dbReference type="Proteomes" id="UP000004477">
    <property type="component" value="Unassembled WGS sequence"/>
</dbReference>
<dbReference type="STRING" id="537011.PREVCOP_04699"/>
<keyword evidence="1" id="KW-1133">Transmembrane helix</keyword>
<organism evidence="2 3">
    <name type="scientific">Segatella copri DSM 18205</name>
    <dbReference type="NCBI Taxonomy" id="537011"/>
    <lineage>
        <taxon>Bacteria</taxon>
        <taxon>Pseudomonadati</taxon>
        <taxon>Bacteroidota</taxon>
        <taxon>Bacteroidia</taxon>
        <taxon>Bacteroidales</taxon>
        <taxon>Prevotellaceae</taxon>
        <taxon>Segatella</taxon>
    </lineage>
</organism>
<accession>D1PBX0</accession>
<evidence type="ECO:0000313" key="2">
    <source>
        <dbReference type="EMBL" id="EFB35795.1"/>
    </source>
</evidence>
<sequence length="47" mass="5235">MVGVVLKIIIFSFLFYVIINVIYSLDDKSSEKVAGNPKIIVTFASEI</sequence>
<dbReference type="EMBL" id="ACBX02000012">
    <property type="protein sequence ID" value="EFB35795.1"/>
    <property type="molecule type" value="Genomic_DNA"/>
</dbReference>
<keyword evidence="1" id="KW-0472">Membrane</keyword>
<keyword evidence="1" id="KW-0812">Transmembrane</keyword>
<feature type="transmembrane region" description="Helical" evidence="1">
    <location>
        <begin position="6"/>
        <end position="25"/>
    </location>
</feature>
<dbReference type="PaxDb" id="537011-PREVCOP_04699"/>
<evidence type="ECO:0000256" key="1">
    <source>
        <dbReference type="SAM" id="Phobius"/>
    </source>
</evidence>
<evidence type="ECO:0000313" key="3">
    <source>
        <dbReference type="Proteomes" id="UP000004477"/>
    </source>
</evidence>
<gene>
    <name evidence="2" type="ORF">PREVCOP_04699</name>
</gene>
<protein>
    <submittedName>
        <fullName evidence="2">Uncharacterized protein</fullName>
    </submittedName>
</protein>
<proteinExistence type="predicted"/>
<name>D1PBX0_9BACT</name>
<reference evidence="2" key="1">
    <citation type="submission" date="2009-11" db="EMBL/GenBank/DDBJ databases">
        <authorList>
            <person name="Weinstock G."/>
            <person name="Sodergren E."/>
            <person name="Clifton S."/>
            <person name="Fulton L."/>
            <person name="Fulton B."/>
            <person name="Courtney L."/>
            <person name="Fronick C."/>
            <person name="Harrison M."/>
            <person name="Strong C."/>
            <person name="Farmer C."/>
            <person name="Delahaunty K."/>
            <person name="Markovic C."/>
            <person name="Hall O."/>
            <person name="Minx P."/>
            <person name="Tomlinson C."/>
            <person name="Mitreva M."/>
            <person name="Nelson J."/>
            <person name="Hou S."/>
            <person name="Wollam A."/>
            <person name="Pepin K.H."/>
            <person name="Johnson M."/>
            <person name="Bhonagiri V."/>
            <person name="Nash W.E."/>
            <person name="Warren W."/>
            <person name="Chinwalla A."/>
            <person name="Mardis E.R."/>
            <person name="Wilson R.K."/>
        </authorList>
    </citation>
    <scope>NUCLEOTIDE SEQUENCE [LARGE SCALE GENOMIC DNA]</scope>
    <source>
        <strain evidence="2">DSM 18205</strain>
    </source>
</reference>
<dbReference type="HOGENOM" id="CLU_3171570_0_0_10"/>